<dbReference type="Pfam" id="PF13424">
    <property type="entry name" value="TPR_12"/>
    <property type="match status" value="1"/>
</dbReference>
<feature type="coiled-coil region" evidence="5">
    <location>
        <begin position="454"/>
        <end position="495"/>
    </location>
</feature>
<feature type="compositionally biased region" description="Basic and acidic residues" evidence="6">
    <location>
        <begin position="737"/>
        <end position="747"/>
    </location>
</feature>
<dbReference type="SUPFAM" id="SSF55874">
    <property type="entry name" value="ATPase domain of HSP90 chaperone/DNA topoisomerase II/histidine kinase"/>
    <property type="match status" value="1"/>
</dbReference>
<evidence type="ECO:0000313" key="11">
    <source>
        <dbReference type="Proteomes" id="UP000245533"/>
    </source>
</evidence>
<proteinExistence type="predicted"/>
<dbReference type="RefSeq" id="WP_109644184.1">
    <property type="nucleotide sequence ID" value="NZ_QGGB01000002.1"/>
</dbReference>
<dbReference type="EC" id="2.7.13.3" evidence="2"/>
<dbReference type="InterPro" id="IPR003661">
    <property type="entry name" value="HisK_dim/P_dom"/>
</dbReference>
<dbReference type="SUPFAM" id="SSF48452">
    <property type="entry name" value="TPR-like"/>
    <property type="match status" value="2"/>
</dbReference>
<dbReference type="SMART" id="SM00028">
    <property type="entry name" value="TPR"/>
    <property type="match status" value="4"/>
</dbReference>
<feature type="signal peptide" evidence="8">
    <location>
        <begin position="1"/>
        <end position="19"/>
    </location>
</feature>
<keyword evidence="7" id="KW-1133">Transmembrane helix</keyword>
<evidence type="ECO:0000256" key="7">
    <source>
        <dbReference type="SAM" id="Phobius"/>
    </source>
</evidence>
<evidence type="ECO:0000256" key="1">
    <source>
        <dbReference type="ARBA" id="ARBA00000085"/>
    </source>
</evidence>
<dbReference type="PRINTS" id="PR00344">
    <property type="entry name" value="BCTRLSENSOR"/>
</dbReference>
<dbReference type="Gene3D" id="3.30.565.10">
    <property type="entry name" value="Histidine kinase-like ATPase, C-terminal domain"/>
    <property type="match status" value="1"/>
</dbReference>
<feature type="chain" id="PRO_5016333565" description="histidine kinase" evidence="8">
    <location>
        <begin position="20"/>
        <end position="747"/>
    </location>
</feature>
<evidence type="ECO:0000256" key="3">
    <source>
        <dbReference type="ARBA" id="ARBA00022553"/>
    </source>
</evidence>
<keyword evidence="5" id="KW-0175">Coiled coil</keyword>
<dbReference type="PANTHER" id="PTHR43547">
    <property type="entry name" value="TWO-COMPONENT HISTIDINE KINASE"/>
    <property type="match status" value="1"/>
</dbReference>
<organism evidence="10 11">
    <name type="scientific">Rhodohalobacter mucosus</name>
    <dbReference type="NCBI Taxonomy" id="2079485"/>
    <lineage>
        <taxon>Bacteria</taxon>
        <taxon>Pseudomonadati</taxon>
        <taxon>Balneolota</taxon>
        <taxon>Balneolia</taxon>
        <taxon>Balneolales</taxon>
        <taxon>Balneolaceae</taxon>
        <taxon>Rhodohalobacter</taxon>
    </lineage>
</organism>
<dbReference type="GO" id="GO:0000155">
    <property type="term" value="F:phosphorelay sensor kinase activity"/>
    <property type="evidence" value="ECO:0007669"/>
    <property type="project" value="InterPro"/>
</dbReference>
<evidence type="ECO:0000256" key="2">
    <source>
        <dbReference type="ARBA" id="ARBA00012438"/>
    </source>
</evidence>
<dbReference type="InterPro" id="IPR004358">
    <property type="entry name" value="Sig_transdc_His_kin-like_C"/>
</dbReference>
<dbReference type="InterPro" id="IPR036890">
    <property type="entry name" value="HATPase_C_sf"/>
</dbReference>
<evidence type="ECO:0000256" key="6">
    <source>
        <dbReference type="SAM" id="MobiDB-lite"/>
    </source>
</evidence>
<dbReference type="InterPro" id="IPR005467">
    <property type="entry name" value="His_kinase_dom"/>
</dbReference>
<dbReference type="InterPro" id="IPR036097">
    <property type="entry name" value="HisK_dim/P_sf"/>
</dbReference>
<evidence type="ECO:0000256" key="4">
    <source>
        <dbReference type="PROSITE-ProRule" id="PRU00339"/>
    </source>
</evidence>
<accession>A0A316TT00</accession>
<name>A0A316TT00_9BACT</name>
<dbReference type="InterPro" id="IPR011990">
    <property type="entry name" value="TPR-like_helical_dom_sf"/>
</dbReference>
<feature type="repeat" description="TPR" evidence="4">
    <location>
        <begin position="238"/>
        <end position="271"/>
    </location>
</feature>
<keyword evidence="7" id="KW-0812">Transmembrane</keyword>
<keyword evidence="3" id="KW-0597">Phosphoprotein</keyword>
<dbReference type="SUPFAM" id="SSF47384">
    <property type="entry name" value="Homodimeric domain of signal transducing histidine kinase"/>
    <property type="match status" value="1"/>
</dbReference>
<evidence type="ECO:0000259" key="9">
    <source>
        <dbReference type="PROSITE" id="PS50109"/>
    </source>
</evidence>
<dbReference type="AlphaFoldDB" id="A0A316TT00"/>
<dbReference type="PANTHER" id="PTHR43547:SF2">
    <property type="entry name" value="HYBRID SIGNAL TRANSDUCTION HISTIDINE KINASE C"/>
    <property type="match status" value="1"/>
</dbReference>
<evidence type="ECO:0000256" key="8">
    <source>
        <dbReference type="SAM" id="SignalP"/>
    </source>
</evidence>
<feature type="transmembrane region" description="Helical" evidence="7">
    <location>
        <begin position="435"/>
        <end position="455"/>
    </location>
</feature>
<feature type="domain" description="Histidine kinase" evidence="9">
    <location>
        <begin position="502"/>
        <end position="719"/>
    </location>
</feature>
<comment type="caution">
    <text evidence="10">The sequence shown here is derived from an EMBL/GenBank/DDBJ whole genome shotgun (WGS) entry which is preliminary data.</text>
</comment>
<evidence type="ECO:0000256" key="5">
    <source>
        <dbReference type="SAM" id="Coils"/>
    </source>
</evidence>
<feature type="compositionally biased region" description="Low complexity" evidence="6">
    <location>
        <begin position="718"/>
        <end position="733"/>
    </location>
</feature>
<dbReference type="OrthoDB" id="1269247at2"/>
<reference evidence="10 11" key="1">
    <citation type="submission" date="2018-05" db="EMBL/GenBank/DDBJ databases">
        <title>Rhodohalobacter halophilus gen. nov., sp. nov., a moderately halophilic member of the family Balneolaceae.</title>
        <authorList>
            <person name="Liu Z.-W."/>
        </authorList>
    </citation>
    <scope>NUCLEOTIDE SEQUENCE [LARGE SCALE GENOMIC DNA]</scope>
    <source>
        <strain evidence="10 11">8A47</strain>
    </source>
</reference>
<dbReference type="SMART" id="SM00387">
    <property type="entry name" value="HATPase_c"/>
    <property type="match status" value="1"/>
</dbReference>
<sequence length="747" mass="84663">MYRSLITLSVLILPLSLQAQNERADSLRTHINPAVMEPSTVSSIADLSDILILNSELEEAKEWLLLGYEVAERIDDNDGKFSVLTGLSKYYLEKEMPDSVFIMTDQAALYADSPFQEGILQELKAEANSIQGNYVLAVERFGRASFLADSLGNYERKAGIAIKSADAWSALGDDTEALRAYYEALEFADQADDSAFIAAASNLVGWKFLDMDNPEQAEYFLVRAEEISRAKQLSEILQSTLLNLGNLYRDLSDFGRAETYYVEALELSDQRMDTQIRIRLYHNLGVMERERGNYQEAMRLLLFAFEESRNQGDAESEYYTAAALGELEMERDNRVQAIRWYARANLAVENEGYATLRLSSYDNLYRAYRKAGNYSESLRWLEERDRLQDSLETADKARLLAEYETLFNVKQTLEQSDDLREREQEAQALVQLQQWLIILAMIAGGILLVAALVLVKSNQKRKKVNEKLQASNRQLNEMNSTVQEQNEELEQINDIKNKLFAIIAHDLRGPLSSLQSLIYLVRDHDLSQAEMAEITKTLERNLQENASMMDNLLAWAQAQMNGIKLNVRDFPLHQGVKSVTDQIQFQAEKKGVILDLDVPKAIEVKADYDMVKLVVRNLVANAIKFSEKEDSVRIKAFRSELDGMAEIHVIDEGTGIREQDQKKLFSKNHFTKRGTDNEKGSGLGLMLCKEFIEGHGGSLWFESKSGIGTTFMFTIPLSQSSQSNDQESSVQSSAKRPKAEKPVFEKT</sequence>
<dbReference type="SMART" id="SM00388">
    <property type="entry name" value="HisKA"/>
    <property type="match status" value="1"/>
</dbReference>
<evidence type="ECO:0000313" key="10">
    <source>
        <dbReference type="EMBL" id="PWN07743.1"/>
    </source>
</evidence>
<dbReference type="Gene3D" id="1.10.287.130">
    <property type="match status" value="1"/>
</dbReference>
<keyword evidence="11" id="KW-1185">Reference proteome</keyword>
<comment type="catalytic activity">
    <reaction evidence="1">
        <text>ATP + protein L-histidine = ADP + protein N-phospho-L-histidine.</text>
        <dbReference type="EC" id="2.7.13.3"/>
    </reaction>
</comment>
<keyword evidence="4" id="KW-0802">TPR repeat</keyword>
<dbReference type="PROSITE" id="PS50109">
    <property type="entry name" value="HIS_KIN"/>
    <property type="match status" value="1"/>
</dbReference>
<dbReference type="Gene3D" id="1.25.40.10">
    <property type="entry name" value="Tetratricopeptide repeat domain"/>
    <property type="match status" value="2"/>
</dbReference>
<dbReference type="Proteomes" id="UP000245533">
    <property type="component" value="Unassembled WGS sequence"/>
</dbReference>
<dbReference type="InterPro" id="IPR003594">
    <property type="entry name" value="HATPase_dom"/>
</dbReference>
<keyword evidence="8" id="KW-0732">Signal</keyword>
<feature type="region of interest" description="Disordered" evidence="6">
    <location>
        <begin position="718"/>
        <end position="747"/>
    </location>
</feature>
<dbReference type="CDD" id="cd00082">
    <property type="entry name" value="HisKA"/>
    <property type="match status" value="1"/>
</dbReference>
<dbReference type="InterPro" id="IPR019734">
    <property type="entry name" value="TPR_rpt"/>
</dbReference>
<gene>
    <name evidence="10" type="ORF">DDZ15_01610</name>
</gene>
<keyword evidence="7" id="KW-0472">Membrane</keyword>
<dbReference type="PROSITE" id="PS50005">
    <property type="entry name" value="TPR"/>
    <property type="match status" value="1"/>
</dbReference>
<protein>
    <recommendedName>
        <fullName evidence="2">histidine kinase</fullName>
        <ecNumber evidence="2">2.7.13.3</ecNumber>
    </recommendedName>
</protein>
<dbReference type="Pfam" id="PF02518">
    <property type="entry name" value="HATPase_c"/>
    <property type="match status" value="1"/>
</dbReference>
<dbReference type="EMBL" id="QGGB01000002">
    <property type="protein sequence ID" value="PWN07743.1"/>
    <property type="molecule type" value="Genomic_DNA"/>
</dbReference>